<sequence length="150" mass="16573">MAVQHLIDAGAVVVRKIHSRDFATGKGDRGLGNVHAPFNQRETPGSISVFSRACCWNSIVRMADLAPGSDTGGSVRSSSQVYGVCGNRRNKWRGRLEWYRTPFPMKLHTGHGLVNLDHTMAIAPELDNRPRTSSLVQSSESALWAQHDYE</sequence>
<dbReference type="EMBL" id="LFZO01000449">
    <property type="protein sequence ID" value="KXT08422.1"/>
    <property type="molecule type" value="Genomic_DNA"/>
</dbReference>
<dbReference type="AlphaFoldDB" id="A0A139I113"/>
<dbReference type="Proteomes" id="UP000073492">
    <property type="component" value="Unassembled WGS sequence"/>
</dbReference>
<dbReference type="OrthoDB" id="5423360at2759"/>
<evidence type="ECO:0000313" key="1">
    <source>
        <dbReference type="EMBL" id="KXT08421.1"/>
    </source>
</evidence>
<organism evidence="1 2">
    <name type="scientific">Pseudocercospora musae</name>
    <dbReference type="NCBI Taxonomy" id="113226"/>
    <lineage>
        <taxon>Eukaryota</taxon>
        <taxon>Fungi</taxon>
        <taxon>Dikarya</taxon>
        <taxon>Ascomycota</taxon>
        <taxon>Pezizomycotina</taxon>
        <taxon>Dothideomycetes</taxon>
        <taxon>Dothideomycetidae</taxon>
        <taxon>Mycosphaerellales</taxon>
        <taxon>Mycosphaerellaceae</taxon>
        <taxon>Pseudocercospora</taxon>
    </lineage>
</organism>
<dbReference type="Gene3D" id="3.90.1300.10">
    <property type="entry name" value="Amidase signature (AS) domain"/>
    <property type="match status" value="1"/>
</dbReference>
<name>A0A139I113_9PEZI</name>
<accession>A0A139I113</accession>
<proteinExistence type="predicted"/>
<dbReference type="STRING" id="113226.A0A139I113"/>
<reference evidence="1 2" key="1">
    <citation type="submission" date="2015-07" db="EMBL/GenBank/DDBJ databases">
        <title>Comparative genomics of the Sigatoka disease complex on banana suggests a link between parallel evolutionary changes in Pseudocercospora fijiensis and Pseudocercospora eumusae and increased virulence on the banana host.</title>
        <authorList>
            <person name="Chang T.-C."/>
            <person name="Salvucci A."/>
            <person name="Crous P.W."/>
            <person name="Stergiopoulos I."/>
        </authorList>
    </citation>
    <scope>NUCLEOTIDE SEQUENCE [LARGE SCALE GENOMIC DNA]</scope>
    <source>
        <strain evidence="1 2">CBS 116634</strain>
    </source>
</reference>
<dbReference type="SUPFAM" id="SSF75304">
    <property type="entry name" value="Amidase signature (AS) enzymes"/>
    <property type="match status" value="1"/>
</dbReference>
<keyword evidence="2" id="KW-1185">Reference proteome</keyword>
<evidence type="ECO:0000313" key="2">
    <source>
        <dbReference type="Proteomes" id="UP000073492"/>
    </source>
</evidence>
<gene>
    <name evidence="1" type="ORF">AC579_6526</name>
</gene>
<dbReference type="EMBL" id="LFZO01000449">
    <property type="protein sequence ID" value="KXT08421.1"/>
    <property type="molecule type" value="Genomic_DNA"/>
</dbReference>
<dbReference type="InterPro" id="IPR036928">
    <property type="entry name" value="AS_sf"/>
</dbReference>
<protein>
    <recommendedName>
        <fullName evidence="3">Amidase domain-containing protein</fullName>
    </recommendedName>
</protein>
<dbReference type="EMBL" id="LFZO01000449">
    <property type="protein sequence ID" value="KXT08423.1"/>
    <property type="molecule type" value="Genomic_DNA"/>
</dbReference>
<comment type="caution">
    <text evidence="1">The sequence shown here is derived from an EMBL/GenBank/DDBJ whole genome shotgun (WGS) entry which is preliminary data.</text>
</comment>
<evidence type="ECO:0008006" key="3">
    <source>
        <dbReference type="Google" id="ProtNLM"/>
    </source>
</evidence>